<dbReference type="Proteomes" id="UP001596091">
    <property type="component" value="Unassembled WGS sequence"/>
</dbReference>
<feature type="signal peptide" evidence="1">
    <location>
        <begin position="1"/>
        <end position="22"/>
    </location>
</feature>
<comment type="caution">
    <text evidence="2">The sequence shown here is derived from an EMBL/GenBank/DDBJ whole genome shotgun (WGS) entry which is preliminary data.</text>
</comment>
<evidence type="ECO:0008006" key="4">
    <source>
        <dbReference type="Google" id="ProtNLM"/>
    </source>
</evidence>
<evidence type="ECO:0000313" key="2">
    <source>
        <dbReference type="EMBL" id="MFC5864092.1"/>
    </source>
</evidence>
<evidence type="ECO:0000313" key="3">
    <source>
        <dbReference type="Proteomes" id="UP001596091"/>
    </source>
</evidence>
<dbReference type="EMBL" id="JBHSPH010000008">
    <property type="protein sequence ID" value="MFC5864092.1"/>
    <property type="molecule type" value="Genomic_DNA"/>
</dbReference>
<organism evidence="2 3">
    <name type="scientific">Acidicapsa dinghuensis</name>
    <dbReference type="NCBI Taxonomy" id="2218256"/>
    <lineage>
        <taxon>Bacteria</taxon>
        <taxon>Pseudomonadati</taxon>
        <taxon>Acidobacteriota</taxon>
        <taxon>Terriglobia</taxon>
        <taxon>Terriglobales</taxon>
        <taxon>Acidobacteriaceae</taxon>
        <taxon>Acidicapsa</taxon>
    </lineage>
</organism>
<gene>
    <name evidence="2" type="ORF">ACFPT7_17430</name>
</gene>
<dbReference type="InterPro" id="IPR027268">
    <property type="entry name" value="Peptidase_M4/M1_CTD_sf"/>
</dbReference>
<reference evidence="3" key="1">
    <citation type="journal article" date="2019" name="Int. J. Syst. Evol. Microbiol.">
        <title>The Global Catalogue of Microorganisms (GCM) 10K type strain sequencing project: providing services to taxonomists for standard genome sequencing and annotation.</title>
        <authorList>
            <consortium name="The Broad Institute Genomics Platform"/>
            <consortium name="The Broad Institute Genome Sequencing Center for Infectious Disease"/>
            <person name="Wu L."/>
            <person name="Ma J."/>
        </authorList>
    </citation>
    <scope>NUCLEOTIDE SEQUENCE [LARGE SCALE GENOMIC DNA]</scope>
    <source>
        <strain evidence="3">JCM 4087</strain>
    </source>
</reference>
<dbReference type="Gene3D" id="1.10.390.10">
    <property type="entry name" value="Neutral Protease Domain 2"/>
    <property type="match status" value="1"/>
</dbReference>
<protein>
    <recommendedName>
        <fullName evidence="4">Peptidase M61 catalytic domain-containing protein</fullName>
    </recommendedName>
</protein>
<accession>A0ABW1EJZ7</accession>
<keyword evidence="3" id="KW-1185">Reference proteome</keyword>
<sequence>MHWKLAASIALGSLLFLMEPHATPQSSPGPSPEQHHGPWWAPSIASTETIHAGGAEIQVDFAAGALDLTPAQILPWVQRAVRAITVYYGRFPVSRARVLILPVADRKGVMQGTTWGDMHGVPGFTRVRLGQHTTVQDLNEDWMMTHELDHMAFPSMPDDQHWMEEGLATYIEPIARVQAGELTAAQIWNDMLDGMPKGEPQPGDQGLDRTHTWGRTYWGGALFCLVADVEIRRQTSNRKGLQDALRAIIASGGTIDHDWTLPQALSIGDQATGTHVLTEQYKQWSQSPSPVDLPKFWKELGVAHGSDGAVFDSHASMAAIREAITRAPQQRD</sequence>
<feature type="chain" id="PRO_5045338688" description="Peptidase M61 catalytic domain-containing protein" evidence="1">
    <location>
        <begin position="23"/>
        <end position="332"/>
    </location>
</feature>
<name>A0ABW1EJZ7_9BACT</name>
<proteinExistence type="predicted"/>
<keyword evidence="1" id="KW-0732">Signal</keyword>
<dbReference type="RefSeq" id="WP_263340886.1">
    <property type="nucleotide sequence ID" value="NZ_JAGSYH010000006.1"/>
</dbReference>
<evidence type="ECO:0000256" key="1">
    <source>
        <dbReference type="SAM" id="SignalP"/>
    </source>
</evidence>